<dbReference type="InterPro" id="IPR011495">
    <property type="entry name" value="Sig_transdc_His_kin_sub2_dim/P"/>
</dbReference>
<keyword evidence="7" id="KW-0067">ATP-binding</keyword>
<sequence length="370" mass="40114">MPNTKALEPVPNDQSSFFDHAPWAVTELSGEAHIVRYANSAFCQLIGQSRAEVIGSPFHSLLSPADECLALLDRVFRTGKAVSHTADERQGRCPLFYSYTLWPVKAEGQTAGVIIQVSETGPLHETRQAISQALLLGALHQDELIEAADSANARLQAEVSERRRREHDANVLTKEVSHRVKNNLQVIVALIAQEIKRTPEPCVQGYRAMQRRIVAIAQLYDLISQSSRGQTVALDAYLTDIAATLCASLLGDMSDVRMTVDAEALTIDSERAVPFGLLVNELCTNAIKHAFPNGAGVVTLAVRRIGREIELRVADDGIGMAAQAQEGTPRKHGSDYVAIFVRQLSGALVRSASPVTGTTVTIRFPASVDG</sequence>
<dbReference type="EMBL" id="CP157484">
    <property type="protein sequence ID" value="XBO38340.1"/>
    <property type="molecule type" value="Genomic_DNA"/>
</dbReference>
<feature type="domain" description="PAS" evidence="8">
    <location>
        <begin position="25"/>
        <end position="66"/>
    </location>
</feature>
<accession>A0AAU7JDE7</accession>
<dbReference type="InterPro" id="IPR036890">
    <property type="entry name" value="HATPase_C_sf"/>
</dbReference>
<dbReference type="RefSeq" id="WP_406855179.1">
    <property type="nucleotide sequence ID" value="NZ_CP157484.1"/>
</dbReference>
<gene>
    <name evidence="9" type="ORF">ABEG18_21955</name>
</gene>
<dbReference type="GO" id="GO:0005524">
    <property type="term" value="F:ATP binding"/>
    <property type="evidence" value="ECO:0007669"/>
    <property type="project" value="UniProtKB-KW"/>
</dbReference>
<keyword evidence="4" id="KW-0808">Transferase</keyword>
<protein>
    <recommendedName>
        <fullName evidence="2">histidine kinase</fullName>
        <ecNumber evidence="2">2.7.13.3</ecNumber>
    </recommendedName>
</protein>
<keyword evidence="5" id="KW-0547">Nucleotide-binding</keyword>
<proteinExistence type="predicted"/>
<evidence type="ECO:0000256" key="7">
    <source>
        <dbReference type="ARBA" id="ARBA00022840"/>
    </source>
</evidence>
<dbReference type="Gene3D" id="3.30.565.10">
    <property type="entry name" value="Histidine kinase-like ATPase, C-terminal domain"/>
    <property type="match status" value="1"/>
</dbReference>
<dbReference type="Pfam" id="PF02518">
    <property type="entry name" value="HATPase_c"/>
    <property type="match status" value="1"/>
</dbReference>
<dbReference type="EC" id="2.7.13.3" evidence="2"/>
<name>A0AAU7JDE7_9HYPH</name>
<dbReference type="InterPro" id="IPR013656">
    <property type="entry name" value="PAS_4"/>
</dbReference>
<comment type="catalytic activity">
    <reaction evidence="1">
        <text>ATP + protein L-histidine = ADP + protein N-phospho-L-histidine.</text>
        <dbReference type="EC" id="2.7.13.3"/>
    </reaction>
</comment>
<dbReference type="PANTHER" id="PTHR41523">
    <property type="entry name" value="TWO-COMPONENT SYSTEM SENSOR PROTEIN"/>
    <property type="match status" value="1"/>
</dbReference>
<dbReference type="SUPFAM" id="SSF55874">
    <property type="entry name" value="ATPase domain of HSP90 chaperone/DNA topoisomerase II/histidine kinase"/>
    <property type="match status" value="1"/>
</dbReference>
<dbReference type="SMART" id="SM00387">
    <property type="entry name" value="HATPase_c"/>
    <property type="match status" value="1"/>
</dbReference>
<organism evidence="9">
    <name type="scientific">Alsobacter sp. KACC 23698</name>
    <dbReference type="NCBI Taxonomy" id="3149229"/>
    <lineage>
        <taxon>Bacteria</taxon>
        <taxon>Pseudomonadati</taxon>
        <taxon>Pseudomonadota</taxon>
        <taxon>Alphaproteobacteria</taxon>
        <taxon>Hyphomicrobiales</taxon>
        <taxon>Alsobacteraceae</taxon>
        <taxon>Alsobacter</taxon>
    </lineage>
</organism>
<dbReference type="SUPFAM" id="SSF55785">
    <property type="entry name" value="PYP-like sensor domain (PAS domain)"/>
    <property type="match status" value="1"/>
</dbReference>
<evidence type="ECO:0000313" key="9">
    <source>
        <dbReference type="EMBL" id="XBO38340.1"/>
    </source>
</evidence>
<evidence type="ECO:0000256" key="2">
    <source>
        <dbReference type="ARBA" id="ARBA00012438"/>
    </source>
</evidence>
<evidence type="ECO:0000256" key="3">
    <source>
        <dbReference type="ARBA" id="ARBA00022553"/>
    </source>
</evidence>
<evidence type="ECO:0000256" key="6">
    <source>
        <dbReference type="ARBA" id="ARBA00022777"/>
    </source>
</evidence>
<reference evidence="9" key="1">
    <citation type="submission" date="2024-05" db="EMBL/GenBank/DDBJ databases">
        <authorList>
            <person name="Kim S."/>
            <person name="Heo J."/>
            <person name="Choi H."/>
            <person name="Choi Y."/>
            <person name="Kwon S.-W."/>
            <person name="Kim Y."/>
        </authorList>
    </citation>
    <scope>NUCLEOTIDE SEQUENCE</scope>
    <source>
        <strain evidence="9">KACC 23698</strain>
    </source>
</reference>
<evidence type="ECO:0000256" key="1">
    <source>
        <dbReference type="ARBA" id="ARBA00000085"/>
    </source>
</evidence>
<dbReference type="CDD" id="cd00130">
    <property type="entry name" value="PAS"/>
    <property type="match status" value="1"/>
</dbReference>
<evidence type="ECO:0000256" key="4">
    <source>
        <dbReference type="ARBA" id="ARBA00022679"/>
    </source>
</evidence>
<keyword evidence="3" id="KW-0597">Phosphoprotein</keyword>
<evidence type="ECO:0000259" key="8">
    <source>
        <dbReference type="PROSITE" id="PS50112"/>
    </source>
</evidence>
<dbReference type="AlphaFoldDB" id="A0AAU7JDE7"/>
<dbReference type="GO" id="GO:0004673">
    <property type="term" value="F:protein histidine kinase activity"/>
    <property type="evidence" value="ECO:0007669"/>
    <property type="project" value="UniProtKB-EC"/>
</dbReference>
<dbReference type="InterPro" id="IPR000014">
    <property type="entry name" value="PAS"/>
</dbReference>
<dbReference type="Pfam" id="PF08448">
    <property type="entry name" value="PAS_4"/>
    <property type="match status" value="1"/>
</dbReference>
<keyword evidence="6 9" id="KW-0418">Kinase</keyword>
<dbReference type="PROSITE" id="PS50112">
    <property type="entry name" value="PAS"/>
    <property type="match status" value="1"/>
</dbReference>
<dbReference type="InterPro" id="IPR003594">
    <property type="entry name" value="HATPase_dom"/>
</dbReference>
<dbReference type="Pfam" id="PF07568">
    <property type="entry name" value="HisKA_2"/>
    <property type="match status" value="1"/>
</dbReference>
<dbReference type="InterPro" id="IPR035965">
    <property type="entry name" value="PAS-like_dom_sf"/>
</dbReference>
<dbReference type="PANTHER" id="PTHR41523:SF8">
    <property type="entry name" value="ETHYLENE RESPONSE SENSOR PROTEIN"/>
    <property type="match status" value="1"/>
</dbReference>
<dbReference type="SMART" id="SM00091">
    <property type="entry name" value="PAS"/>
    <property type="match status" value="1"/>
</dbReference>
<dbReference type="Gene3D" id="3.30.450.20">
    <property type="entry name" value="PAS domain"/>
    <property type="match status" value="2"/>
</dbReference>
<evidence type="ECO:0000256" key="5">
    <source>
        <dbReference type="ARBA" id="ARBA00022741"/>
    </source>
</evidence>